<feature type="compositionally biased region" description="Basic residues" evidence="1">
    <location>
        <begin position="1"/>
        <end position="10"/>
    </location>
</feature>
<feature type="compositionally biased region" description="Low complexity" evidence="1">
    <location>
        <begin position="67"/>
        <end position="77"/>
    </location>
</feature>
<proteinExistence type="predicted"/>
<organism evidence="2 3">
    <name type="scientific">Lasiodiplodia theobromae</name>
    <dbReference type="NCBI Taxonomy" id="45133"/>
    <lineage>
        <taxon>Eukaryota</taxon>
        <taxon>Fungi</taxon>
        <taxon>Dikarya</taxon>
        <taxon>Ascomycota</taxon>
        <taxon>Pezizomycotina</taxon>
        <taxon>Dothideomycetes</taxon>
        <taxon>Dothideomycetes incertae sedis</taxon>
        <taxon>Botryosphaeriales</taxon>
        <taxon>Botryosphaeriaceae</taxon>
        <taxon>Lasiodiplodia</taxon>
    </lineage>
</organism>
<comment type="caution">
    <text evidence="2">The sequence shown here is derived from an EMBL/GenBank/DDBJ whole genome shotgun (WGS) entry which is preliminary data.</text>
</comment>
<dbReference type="EMBL" id="VCHE01000068">
    <property type="protein sequence ID" value="KAB2572957.1"/>
    <property type="molecule type" value="Genomic_DNA"/>
</dbReference>
<feature type="region of interest" description="Disordered" evidence="1">
    <location>
        <begin position="1"/>
        <end position="49"/>
    </location>
</feature>
<feature type="region of interest" description="Disordered" evidence="1">
    <location>
        <begin position="66"/>
        <end position="87"/>
    </location>
</feature>
<sequence>MPKQHLRRVPGRSNLRSPPTPTPTTAPPRTTTPSLRRIPKDPNLRSSYTNTDILVPAPLRIHKATPTSTSAAVATARVSREEEAKTKEIEDEMIKGKTQAAILEAGEETGVEWWVPDVCF</sequence>
<dbReference type="AlphaFoldDB" id="A0A5N5D5T5"/>
<evidence type="ECO:0000313" key="3">
    <source>
        <dbReference type="Proteomes" id="UP000325902"/>
    </source>
</evidence>
<protein>
    <submittedName>
        <fullName evidence="2">Uncharacterized protein</fullName>
    </submittedName>
</protein>
<feature type="compositionally biased region" description="Basic and acidic residues" evidence="1">
    <location>
        <begin position="78"/>
        <end position="87"/>
    </location>
</feature>
<name>A0A5N5D5T5_9PEZI</name>
<keyword evidence="3" id="KW-1185">Reference proteome</keyword>
<dbReference type="Proteomes" id="UP000325902">
    <property type="component" value="Unassembled WGS sequence"/>
</dbReference>
<accession>A0A5N5D5T5</accession>
<evidence type="ECO:0000256" key="1">
    <source>
        <dbReference type="SAM" id="MobiDB-lite"/>
    </source>
</evidence>
<reference evidence="2 3" key="1">
    <citation type="journal article" date="2019" name="Sci. Rep.">
        <title>A multi-omics analysis of the grapevine pathogen Lasiodiplodia theobromae reveals that temperature affects the expression of virulence- and pathogenicity-related genes.</title>
        <authorList>
            <person name="Felix C."/>
            <person name="Meneses R."/>
            <person name="Goncalves M.F.M."/>
            <person name="Tilleman L."/>
            <person name="Duarte A.S."/>
            <person name="Jorrin-Novo J.V."/>
            <person name="Van de Peer Y."/>
            <person name="Deforce D."/>
            <person name="Van Nieuwerburgh F."/>
            <person name="Esteves A.C."/>
            <person name="Alves A."/>
        </authorList>
    </citation>
    <scope>NUCLEOTIDE SEQUENCE [LARGE SCALE GENOMIC DNA]</scope>
    <source>
        <strain evidence="2 3">LA-SOL3</strain>
    </source>
</reference>
<evidence type="ECO:0000313" key="2">
    <source>
        <dbReference type="EMBL" id="KAB2572957.1"/>
    </source>
</evidence>
<gene>
    <name evidence="2" type="ORF">DBV05_g8400</name>
</gene>